<dbReference type="PANTHER" id="PTHR32071">
    <property type="entry name" value="TRANSCRIPTIONAL REGULATORY PROTEIN"/>
    <property type="match status" value="1"/>
</dbReference>
<keyword evidence="11" id="KW-1185">Reference proteome</keyword>
<dbReference type="Gene3D" id="3.40.50.300">
    <property type="entry name" value="P-loop containing nucleotide triphosphate hydrolases"/>
    <property type="match status" value="1"/>
</dbReference>
<dbReference type="Proteomes" id="UP000296883">
    <property type="component" value="Chromosome"/>
</dbReference>
<dbReference type="PANTHER" id="PTHR32071:SF90">
    <property type="entry name" value="TRANSCRIPTIONAL REGULATORY PROTEIN LEVR"/>
    <property type="match status" value="1"/>
</dbReference>
<dbReference type="PROSITE" id="PS51372">
    <property type="entry name" value="PRD_2"/>
    <property type="match status" value="2"/>
</dbReference>
<feature type="domain" description="PRD" evidence="9">
    <location>
        <begin position="459"/>
        <end position="568"/>
    </location>
</feature>
<dbReference type="InterPro" id="IPR003593">
    <property type="entry name" value="AAA+_ATPase"/>
</dbReference>
<dbReference type="SUPFAM" id="SSF53062">
    <property type="entry name" value="PTS system fructose IIA component-like"/>
    <property type="match status" value="1"/>
</dbReference>
<dbReference type="InterPro" id="IPR004701">
    <property type="entry name" value="PTS_EIIA_man-typ"/>
</dbReference>
<dbReference type="InterPro" id="IPR027417">
    <property type="entry name" value="P-loop_NTPase"/>
</dbReference>
<sequence length="944" mass="106119">MKRSDKIYKYVLEKTSHFTRQDLEENRGITASDVEQALNIQRANASRDLNQLVREGLVIKGRGRPVCYIANLTTDLAELSSSNELEEVSKINKKLDVFDTLIGGNQSLKLPIEQAKAAILYPPNGLNCLITGATGSGKSFFAKAMFEYAKENQVIDDEKKLVVFNCADYAHNSELLMSHLFGYVEGAFTGANKNKDGLIQEANESMLFLDEIHRLPPEGQEMIFYFMDHGLYNRLGETLKNQKANVRIICATTEDPSSALLNTFVRRIPINIKLPSFEERTPREKVDLAVQMFGIEAQRIGKNISLTSDVMKSLIGSVTFGNVGQLKSNVQLICARSFLNNVENNELSIDLEQLPLEVKRGLSEIANNRQLSAELTQLLSANMIISPNSEVINSPLVDTYDLPYDLYEVIGEKTKMLQGVGVSHEKIKETIMSEINMHLSSFYQNHGLIPESSDHLVELVDPELVELTKEIHQIASTELEYPFQINFIYALSLHISAYLRRASEGQEGETLESNDGIRELVTKHPKEYQVALTIRELIANKYQMTLPSDEIDYLTLLIVSLKENYHGGKIGIIVAAHGDSTASSMVQVAKQLFGNHNIAAVDMPLDMAPKKAYQKIIEVASTIQYSSGLILLVDMGSLLTFGEELSEELNVQVKTLDMVTTSLVLETARKTDLLDTDLESLYQALLRFNGYGQKPAEQRVNNIQRTSDKLGPTSKAIIAICASGKGAAERMKALILENLEDVETQNLSVIPISVLNMKERIKEIQKEYQLLAITGIVDPKINVPFYSLDALLTGKAIHSIRELLVNDTLTNENQPLTKEQTQQLCLDYLSDYYTFINPHKVLPIFWDFTEKVCEKILRQPVTEYLSFINVISHLAGTLERGIRNEFLSVDDTLLSEAKETKLFQIIEFEVKEIEQTFNVVISEEEVFYIFENIKNTLSIELETL</sequence>
<dbReference type="InterPro" id="IPR036388">
    <property type="entry name" value="WH-like_DNA-bd_sf"/>
</dbReference>
<organism evidence="10 11">
    <name type="scientific">Vagococcus xieshaowenii</name>
    <dbReference type="NCBI Taxonomy" id="2562451"/>
    <lineage>
        <taxon>Bacteria</taxon>
        <taxon>Bacillati</taxon>
        <taxon>Bacillota</taxon>
        <taxon>Bacilli</taxon>
        <taxon>Lactobacillales</taxon>
        <taxon>Enterococcaceae</taxon>
        <taxon>Vagococcus</taxon>
    </lineage>
</organism>
<dbReference type="Gene3D" id="3.40.50.510">
    <property type="entry name" value="Phosphotransferase system, mannose-type IIA component"/>
    <property type="match status" value="1"/>
</dbReference>
<dbReference type="InterPro" id="IPR033887">
    <property type="entry name" value="PTS_IIA_man"/>
</dbReference>
<dbReference type="CDD" id="cd00009">
    <property type="entry name" value="AAA"/>
    <property type="match status" value="1"/>
</dbReference>
<evidence type="ECO:0000256" key="5">
    <source>
        <dbReference type="ARBA" id="ARBA00022840"/>
    </source>
</evidence>
<accession>A0ABX5TC25</accession>
<evidence type="ECO:0000313" key="11">
    <source>
        <dbReference type="Proteomes" id="UP000296883"/>
    </source>
</evidence>
<dbReference type="Gene3D" id="1.10.10.10">
    <property type="entry name" value="Winged helix-like DNA-binding domain superfamily/Winged helix DNA-binding domain"/>
    <property type="match status" value="1"/>
</dbReference>
<feature type="domain" description="PTS EIIA type-4" evidence="8">
    <location>
        <begin position="569"/>
        <end position="700"/>
    </location>
</feature>
<keyword evidence="2" id="KW-0808">Transferase</keyword>
<keyword evidence="4" id="KW-0418">Kinase</keyword>
<proteinExistence type="predicted"/>
<dbReference type="Gene3D" id="1.10.1790.10">
    <property type="entry name" value="PRD domain"/>
    <property type="match status" value="2"/>
</dbReference>
<protein>
    <recommendedName>
        <fullName evidence="1">DNA translocase FtsK</fullName>
    </recommendedName>
</protein>
<evidence type="ECO:0000256" key="6">
    <source>
        <dbReference type="ARBA" id="ARBA00023125"/>
    </source>
</evidence>
<keyword evidence="5" id="KW-0067">ATP-binding</keyword>
<evidence type="ECO:0000256" key="4">
    <source>
        <dbReference type="ARBA" id="ARBA00022777"/>
    </source>
</evidence>
<feature type="domain" description="Sigma-54 factor interaction" evidence="7">
    <location>
        <begin position="101"/>
        <end position="335"/>
    </location>
</feature>
<evidence type="ECO:0000259" key="8">
    <source>
        <dbReference type="PROSITE" id="PS51096"/>
    </source>
</evidence>
<evidence type="ECO:0000259" key="7">
    <source>
        <dbReference type="PROSITE" id="PS50045"/>
    </source>
</evidence>
<evidence type="ECO:0000313" key="10">
    <source>
        <dbReference type="EMBL" id="QCA28275.1"/>
    </source>
</evidence>
<dbReference type="PROSITE" id="PS51096">
    <property type="entry name" value="PTS_EIIA_TYPE_4"/>
    <property type="match status" value="1"/>
</dbReference>
<dbReference type="PROSITE" id="PS50045">
    <property type="entry name" value="SIGMA54_INTERACT_4"/>
    <property type="match status" value="1"/>
</dbReference>
<dbReference type="InterPro" id="IPR011608">
    <property type="entry name" value="PRD"/>
</dbReference>
<evidence type="ECO:0000256" key="1">
    <source>
        <dbReference type="ARBA" id="ARBA00020887"/>
    </source>
</evidence>
<reference evidence="10 11" key="1">
    <citation type="journal article" date="2020" name="Int. J. Syst. Evol. Microbiol.">
        <title>Vagococcus xieshaowenii sp. nov., isolated from snow finch (Montifringilla taczanowskii) cloacal content.</title>
        <authorList>
            <person name="Ge Y."/>
            <person name="Yang J."/>
            <person name="Lai X.H."/>
            <person name="Zhang G."/>
            <person name="Jin D."/>
            <person name="Lu S."/>
            <person name="Wang B."/>
            <person name="Huang Y."/>
            <person name="Huang Y."/>
            <person name="Ren Z."/>
            <person name="Zhang X."/>
            <person name="Xu J."/>
        </authorList>
    </citation>
    <scope>NUCLEOTIDE SEQUENCE [LARGE SCALE GENOMIC DNA]</scope>
    <source>
        <strain evidence="11">personal::cf-49</strain>
    </source>
</reference>
<dbReference type="InterPro" id="IPR036390">
    <property type="entry name" value="WH_DNA-bd_sf"/>
</dbReference>
<dbReference type="CDD" id="cd00006">
    <property type="entry name" value="PTS_IIA_man"/>
    <property type="match status" value="1"/>
</dbReference>
<keyword evidence="3" id="KW-0547">Nucleotide-binding</keyword>
<feature type="domain" description="PRD" evidence="9">
    <location>
        <begin position="836"/>
        <end position="943"/>
    </location>
</feature>
<dbReference type="Pfam" id="PF03610">
    <property type="entry name" value="EIIA-man"/>
    <property type="match status" value="1"/>
</dbReference>
<dbReference type="EMBL" id="CP038865">
    <property type="protein sequence ID" value="QCA28275.1"/>
    <property type="molecule type" value="Genomic_DNA"/>
</dbReference>
<evidence type="ECO:0000256" key="3">
    <source>
        <dbReference type="ARBA" id="ARBA00022741"/>
    </source>
</evidence>
<evidence type="ECO:0000259" key="9">
    <source>
        <dbReference type="PROSITE" id="PS51372"/>
    </source>
</evidence>
<dbReference type="Pfam" id="PF00158">
    <property type="entry name" value="Sigma54_activat"/>
    <property type="match status" value="1"/>
</dbReference>
<dbReference type="InterPro" id="IPR002078">
    <property type="entry name" value="Sigma_54_int"/>
</dbReference>
<gene>
    <name evidence="10" type="ORF">E4Z98_02720</name>
</gene>
<dbReference type="SMART" id="SM00382">
    <property type="entry name" value="AAA"/>
    <property type="match status" value="1"/>
</dbReference>
<dbReference type="SUPFAM" id="SSF52540">
    <property type="entry name" value="P-loop containing nucleoside triphosphate hydrolases"/>
    <property type="match status" value="1"/>
</dbReference>
<keyword evidence="6" id="KW-0238">DNA-binding</keyword>
<dbReference type="RefSeq" id="WP_135961169.1">
    <property type="nucleotide sequence ID" value="NZ_CP038865.1"/>
</dbReference>
<evidence type="ECO:0000256" key="2">
    <source>
        <dbReference type="ARBA" id="ARBA00022679"/>
    </source>
</evidence>
<dbReference type="InterPro" id="IPR036634">
    <property type="entry name" value="PRD_sf"/>
</dbReference>
<name>A0ABX5TC25_9ENTE</name>
<dbReference type="SUPFAM" id="SSF46785">
    <property type="entry name" value="Winged helix' DNA-binding domain"/>
    <property type="match status" value="1"/>
</dbReference>
<dbReference type="SUPFAM" id="SSF63520">
    <property type="entry name" value="PTS-regulatory domain, PRD"/>
    <property type="match status" value="2"/>
</dbReference>
<dbReference type="InterPro" id="IPR036662">
    <property type="entry name" value="PTS_EIIA_man-typ_sf"/>
</dbReference>
<dbReference type="Pfam" id="PF00874">
    <property type="entry name" value="PRD"/>
    <property type="match status" value="2"/>
</dbReference>